<evidence type="ECO:0000313" key="1">
    <source>
        <dbReference type="EMBL" id="QSW90784.1"/>
    </source>
</evidence>
<dbReference type="EMBL" id="CP071448">
    <property type="protein sequence ID" value="QSW90784.1"/>
    <property type="molecule type" value="Genomic_DNA"/>
</dbReference>
<evidence type="ECO:0000313" key="2">
    <source>
        <dbReference type="Proteomes" id="UP000663440"/>
    </source>
</evidence>
<keyword evidence="2" id="KW-1185">Reference proteome</keyword>
<reference evidence="1 2" key="1">
    <citation type="submission" date="2021-03" db="EMBL/GenBank/DDBJ databases">
        <title>Flavobacterium kribbensis sp. nov, an endophytic bacteria, isolated from soybean.</title>
        <authorList>
            <person name="Lee J."/>
            <person name="Seo J."/>
        </authorList>
    </citation>
    <scope>NUCLEOTIDE SEQUENCE [LARGE SCALE GENOMIC DNA]</scope>
    <source>
        <strain evidence="1 2">BB8</strain>
    </source>
</reference>
<gene>
    <name evidence="1" type="ORF">J0383_08235</name>
</gene>
<accession>A0ABX7QI90</accession>
<sequence length="178" mass="20320">MSAQRDTISKSNDNDLLEYKAKRFTENVNKADNIDFNYKESNSSKFKFPILYLDYKIAKKSFLSGGIEFCLNPKNENNLFLGAGYGITNSYNGNYYGLPDIHLSYNTNRIWFYKGGVSTKHAYVVFGPTFLNLIDLGLGYSQPFSENKTPEIKGFIFNTTLRLTSVPKSVPYQKRIIP</sequence>
<dbReference type="RefSeq" id="WP_207297931.1">
    <property type="nucleotide sequence ID" value="NZ_CP071448.1"/>
</dbReference>
<organism evidence="1 2">
    <name type="scientific">Flavobacterium endoglycinae</name>
    <dbReference type="NCBI Taxonomy" id="2816357"/>
    <lineage>
        <taxon>Bacteria</taxon>
        <taxon>Pseudomonadati</taxon>
        <taxon>Bacteroidota</taxon>
        <taxon>Flavobacteriia</taxon>
        <taxon>Flavobacteriales</taxon>
        <taxon>Flavobacteriaceae</taxon>
        <taxon>Flavobacterium</taxon>
    </lineage>
</organism>
<name>A0ABX7QI90_9FLAO</name>
<evidence type="ECO:0008006" key="3">
    <source>
        <dbReference type="Google" id="ProtNLM"/>
    </source>
</evidence>
<dbReference type="Proteomes" id="UP000663440">
    <property type="component" value="Chromosome"/>
</dbReference>
<protein>
    <recommendedName>
        <fullName evidence="3">DUF4421 domain-containing protein</fullName>
    </recommendedName>
</protein>
<proteinExistence type="predicted"/>